<dbReference type="PANTHER" id="PTHR32071">
    <property type="entry name" value="TRANSCRIPTIONAL REGULATORY PROTEIN"/>
    <property type="match status" value="1"/>
</dbReference>
<accession>A0ABW1AWV6</accession>
<dbReference type="PROSITE" id="PS00676">
    <property type="entry name" value="SIGMA54_INTERACT_2"/>
    <property type="match status" value="1"/>
</dbReference>
<dbReference type="Pfam" id="PF25601">
    <property type="entry name" value="AAA_lid_14"/>
    <property type="match status" value="1"/>
</dbReference>
<dbReference type="EMBL" id="JBHSOG010000096">
    <property type="protein sequence ID" value="MFC5771559.1"/>
    <property type="molecule type" value="Genomic_DNA"/>
</dbReference>
<dbReference type="PROSITE" id="PS50045">
    <property type="entry name" value="SIGMA54_INTERACT_4"/>
    <property type="match status" value="1"/>
</dbReference>
<evidence type="ECO:0000256" key="3">
    <source>
        <dbReference type="ARBA" id="ARBA00023015"/>
    </source>
</evidence>
<dbReference type="Proteomes" id="UP001595974">
    <property type="component" value="Unassembled WGS sequence"/>
</dbReference>
<keyword evidence="5" id="KW-0804">Transcription</keyword>
<dbReference type="InterPro" id="IPR025662">
    <property type="entry name" value="Sigma_54_int_dom_ATP-bd_1"/>
</dbReference>
<evidence type="ECO:0000256" key="1">
    <source>
        <dbReference type="ARBA" id="ARBA00022741"/>
    </source>
</evidence>
<dbReference type="InterPro" id="IPR058031">
    <property type="entry name" value="AAA_lid_NorR"/>
</dbReference>
<dbReference type="Gene3D" id="1.10.8.60">
    <property type="match status" value="1"/>
</dbReference>
<feature type="compositionally biased region" description="Basic residues" evidence="6">
    <location>
        <begin position="1"/>
        <end position="10"/>
    </location>
</feature>
<dbReference type="Gene3D" id="3.40.50.300">
    <property type="entry name" value="P-loop containing nucleotide triphosphate hydrolases"/>
    <property type="match status" value="1"/>
</dbReference>
<dbReference type="InterPro" id="IPR003593">
    <property type="entry name" value="AAA+_ATPase"/>
</dbReference>
<dbReference type="SMART" id="SM00382">
    <property type="entry name" value="AAA"/>
    <property type="match status" value="1"/>
</dbReference>
<dbReference type="InterPro" id="IPR025944">
    <property type="entry name" value="Sigma_54_int_dom_CS"/>
</dbReference>
<dbReference type="PROSITE" id="PS00675">
    <property type="entry name" value="SIGMA54_INTERACT_1"/>
    <property type="match status" value="1"/>
</dbReference>
<dbReference type="SUPFAM" id="SSF46689">
    <property type="entry name" value="Homeodomain-like"/>
    <property type="match status" value="1"/>
</dbReference>
<dbReference type="Pfam" id="PF00158">
    <property type="entry name" value="Sigma54_activat"/>
    <property type="match status" value="1"/>
</dbReference>
<dbReference type="InterPro" id="IPR025943">
    <property type="entry name" value="Sigma_54_int_dom_ATP-bd_2"/>
</dbReference>
<dbReference type="InterPro" id="IPR002197">
    <property type="entry name" value="HTH_Fis"/>
</dbReference>
<dbReference type="SUPFAM" id="SSF52540">
    <property type="entry name" value="P-loop containing nucleoside triphosphate hydrolases"/>
    <property type="match status" value="1"/>
</dbReference>
<dbReference type="InterPro" id="IPR002078">
    <property type="entry name" value="Sigma_54_int"/>
</dbReference>
<comment type="caution">
    <text evidence="8">The sequence shown here is derived from an EMBL/GenBank/DDBJ whole genome shotgun (WGS) entry which is preliminary data.</text>
</comment>
<keyword evidence="3" id="KW-0805">Transcription regulation</keyword>
<evidence type="ECO:0000256" key="4">
    <source>
        <dbReference type="ARBA" id="ARBA00023125"/>
    </source>
</evidence>
<dbReference type="InterPro" id="IPR027417">
    <property type="entry name" value="P-loop_NTPase"/>
</dbReference>
<reference evidence="9" key="1">
    <citation type="journal article" date="2019" name="Int. J. Syst. Evol. Microbiol.">
        <title>The Global Catalogue of Microorganisms (GCM) 10K type strain sequencing project: providing services to taxonomists for standard genome sequencing and annotation.</title>
        <authorList>
            <consortium name="The Broad Institute Genomics Platform"/>
            <consortium name="The Broad Institute Genome Sequencing Center for Infectious Disease"/>
            <person name="Wu L."/>
            <person name="Ma J."/>
        </authorList>
    </citation>
    <scope>NUCLEOTIDE SEQUENCE [LARGE SCALE GENOMIC DNA]</scope>
    <source>
        <strain evidence="9">SHR3</strain>
    </source>
</reference>
<keyword evidence="9" id="KW-1185">Reference proteome</keyword>
<keyword evidence="1" id="KW-0547">Nucleotide-binding</keyword>
<feature type="region of interest" description="Disordered" evidence="6">
    <location>
        <begin position="1"/>
        <end position="23"/>
    </location>
</feature>
<dbReference type="Gene3D" id="1.10.10.60">
    <property type="entry name" value="Homeodomain-like"/>
    <property type="match status" value="1"/>
</dbReference>
<proteinExistence type="predicted"/>
<protein>
    <submittedName>
        <fullName evidence="8">Sigma-54 interaction domain-containing protein</fullName>
    </submittedName>
</protein>
<evidence type="ECO:0000256" key="5">
    <source>
        <dbReference type="ARBA" id="ARBA00023163"/>
    </source>
</evidence>
<evidence type="ECO:0000256" key="6">
    <source>
        <dbReference type="SAM" id="MobiDB-lite"/>
    </source>
</evidence>
<dbReference type="PROSITE" id="PS00688">
    <property type="entry name" value="SIGMA54_INTERACT_3"/>
    <property type="match status" value="1"/>
</dbReference>
<dbReference type="RefSeq" id="WP_096447125.1">
    <property type="nucleotide sequence ID" value="NZ_JBHSOG010000096.1"/>
</dbReference>
<name>A0ABW1AWV6_9RHOO</name>
<dbReference type="InterPro" id="IPR009057">
    <property type="entry name" value="Homeodomain-like_sf"/>
</dbReference>
<gene>
    <name evidence="8" type="ORF">ACFPTN_19455</name>
</gene>
<dbReference type="CDD" id="cd00009">
    <property type="entry name" value="AAA"/>
    <property type="match status" value="1"/>
</dbReference>
<keyword evidence="2" id="KW-0067">ATP-binding</keyword>
<dbReference type="Pfam" id="PF02954">
    <property type="entry name" value="HTH_8"/>
    <property type="match status" value="1"/>
</dbReference>
<sequence>MSGSHGHRRSPAGEAGGARAAPGADGDALAGFGLLGRSPAFIAATNLMRRFAQTSAHVLVQGETGTGKELVARAIHYLGDRRYKPFVPVNCGALPDNLMENELFGHARGAFTDARESQRGLIGGAEGGTLFLDEIECLSLKGQVALLRFLQDGHYRQLGGHGDLRADVRVIAASNQDFGELVRSGRFRQDLYYRLAIMAVDLPPLRRRGNDILLLIDHFLARFAREYGHPAPRLDAASVPVALAHPWPGNVRELENVVHRQFLLAEGDVVRLDAPIESPGAAAGGEAGSGWNIDFSGMDMKLAKAEVIARFERDYLEQAIALTRGNVSLAAQHAGKERRAFGKLLKKYGIDRNRFQV</sequence>
<evidence type="ECO:0000256" key="2">
    <source>
        <dbReference type="ARBA" id="ARBA00022840"/>
    </source>
</evidence>
<organism evidence="8 9">
    <name type="scientific">Thauera sinica</name>
    <dbReference type="NCBI Taxonomy" id="2665146"/>
    <lineage>
        <taxon>Bacteria</taxon>
        <taxon>Pseudomonadati</taxon>
        <taxon>Pseudomonadota</taxon>
        <taxon>Betaproteobacteria</taxon>
        <taxon>Rhodocyclales</taxon>
        <taxon>Zoogloeaceae</taxon>
        <taxon>Thauera</taxon>
    </lineage>
</organism>
<evidence type="ECO:0000313" key="8">
    <source>
        <dbReference type="EMBL" id="MFC5771559.1"/>
    </source>
</evidence>
<evidence type="ECO:0000313" key="9">
    <source>
        <dbReference type="Proteomes" id="UP001595974"/>
    </source>
</evidence>
<evidence type="ECO:0000259" key="7">
    <source>
        <dbReference type="PROSITE" id="PS50045"/>
    </source>
</evidence>
<keyword evidence="4" id="KW-0238">DNA-binding</keyword>
<feature type="domain" description="Sigma-54 factor interaction" evidence="7">
    <location>
        <begin position="34"/>
        <end position="263"/>
    </location>
</feature>